<evidence type="ECO:0008006" key="4">
    <source>
        <dbReference type="Google" id="ProtNLM"/>
    </source>
</evidence>
<evidence type="ECO:0000313" key="2">
    <source>
        <dbReference type="EMBL" id="PWN18627.1"/>
    </source>
</evidence>
<sequence length="432" mass="45183">MPVDPTTAAIGFPGGSASLYHLHAAVAALLPSTSSSDSSGSSTSLPLPSASLCHSRAFLLDLKSQADDVAGSSSGSSAAPAVGTSRSGLWQTEQEREREASESLSLISRRHRGEERALGDALDALPAHWKLHNAFCSRCVGVVVPGITASSLVGKGKQREVEPHRVAQGVTLGPRSKDAVRKRKRMRQSANADLDGPPLVCLLCQTGNTLAMTSSKRRKDRHLETPAGILKSYSPLTSEEKLAKKASLSRFQSVRRREGVKEVGAARQETRPPAAQMSVKVEKSQLEPMSSNDTSQAQRDSGSTLQAGGEGNTSKRSLQPDIAAPNKTMLLASPAPRSKQSEQKALSKALLPDPTANTPTSKPPAKTTAALPAVQSGTGNNKKKDHKAALRAMLAKGGAVEKKGSSSSKSKEEERPASGGGGGGLRDFLAGL</sequence>
<accession>A0A316TZV0</accession>
<feature type="compositionally biased region" description="Low complexity" evidence="1">
    <location>
        <begin position="354"/>
        <end position="373"/>
    </location>
</feature>
<feature type="compositionally biased region" description="Basic and acidic residues" evidence="1">
    <location>
        <begin position="399"/>
        <end position="416"/>
    </location>
</feature>
<name>A0A316TZV0_9BASI</name>
<dbReference type="Proteomes" id="UP000245942">
    <property type="component" value="Unassembled WGS sequence"/>
</dbReference>
<keyword evidence="3" id="KW-1185">Reference proteome</keyword>
<proteinExistence type="predicted"/>
<feature type="compositionally biased region" description="Polar residues" evidence="1">
    <location>
        <begin position="287"/>
        <end position="317"/>
    </location>
</feature>
<dbReference type="RefSeq" id="XP_025345787.1">
    <property type="nucleotide sequence ID" value="XM_025493226.1"/>
</dbReference>
<reference evidence="2 3" key="1">
    <citation type="journal article" date="2018" name="Mol. Biol. Evol.">
        <title>Broad Genomic Sampling Reveals a Smut Pathogenic Ancestry of the Fungal Clade Ustilaginomycotina.</title>
        <authorList>
            <person name="Kijpornyongpan T."/>
            <person name="Mondo S.J."/>
            <person name="Barry K."/>
            <person name="Sandor L."/>
            <person name="Lee J."/>
            <person name="Lipzen A."/>
            <person name="Pangilinan J."/>
            <person name="LaButti K."/>
            <person name="Hainaut M."/>
            <person name="Henrissat B."/>
            <person name="Grigoriev I.V."/>
            <person name="Spatafora J.W."/>
            <person name="Aime M.C."/>
        </authorList>
    </citation>
    <scope>NUCLEOTIDE SEQUENCE [LARGE SCALE GENOMIC DNA]</scope>
    <source>
        <strain evidence="2 3">MCA 4718</strain>
    </source>
</reference>
<protein>
    <recommendedName>
        <fullName evidence="4">Rpr2-domain-containing protein</fullName>
    </recommendedName>
</protein>
<dbReference type="GeneID" id="37014960"/>
<dbReference type="EMBL" id="KZ819335">
    <property type="protein sequence ID" value="PWN18627.1"/>
    <property type="molecule type" value="Genomic_DNA"/>
</dbReference>
<feature type="region of interest" description="Disordered" evidence="1">
    <location>
        <begin position="247"/>
        <end position="432"/>
    </location>
</feature>
<feature type="compositionally biased region" description="Low complexity" evidence="1">
    <location>
        <begin position="69"/>
        <end position="83"/>
    </location>
</feature>
<dbReference type="AlphaFoldDB" id="A0A316TZV0"/>
<organism evidence="2 3">
    <name type="scientific">Pseudomicrostroma glucosiphilum</name>
    <dbReference type="NCBI Taxonomy" id="1684307"/>
    <lineage>
        <taxon>Eukaryota</taxon>
        <taxon>Fungi</taxon>
        <taxon>Dikarya</taxon>
        <taxon>Basidiomycota</taxon>
        <taxon>Ustilaginomycotina</taxon>
        <taxon>Exobasidiomycetes</taxon>
        <taxon>Microstromatales</taxon>
        <taxon>Microstromatales incertae sedis</taxon>
        <taxon>Pseudomicrostroma</taxon>
    </lineage>
</organism>
<gene>
    <name evidence="2" type="ORF">BCV69DRAFT_284933</name>
</gene>
<feature type="region of interest" description="Disordered" evidence="1">
    <location>
        <begin position="69"/>
        <end position="106"/>
    </location>
</feature>
<evidence type="ECO:0000256" key="1">
    <source>
        <dbReference type="SAM" id="MobiDB-lite"/>
    </source>
</evidence>
<evidence type="ECO:0000313" key="3">
    <source>
        <dbReference type="Proteomes" id="UP000245942"/>
    </source>
</evidence>